<gene>
    <name evidence="1" type="primary">gatC</name>
    <name evidence="2" type="ORF">Thimo_2785</name>
</gene>
<dbReference type="NCBIfam" id="TIGR00135">
    <property type="entry name" value="gatC"/>
    <property type="match status" value="1"/>
</dbReference>
<dbReference type="EC" id="6.3.5.-" evidence="1"/>
<dbReference type="Pfam" id="PF02686">
    <property type="entry name" value="GatC"/>
    <property type="match status" value="1"/>
</dbReference>
<evidence type="ECO:0000313" key="2">
    <source>
        <dbReference type="EMBL" id="AGA91493.1"/>
    </source>
</evidence>
<dbReference type="Proteomes" id="UP000010816">
    <property type="component" value="Chromosome"/>
</dbReference>
<dbReference type="eggNOG" id="COG0721">
    <property type="taxonomic scope" value="Bacteria"/>
</dbReference>
<dbReference type="InterPro" id="IPR003837">
    <property type="entry name" value="GatC"/>
</dbReference>
<dbReference type="HAMAP" id="MF_00122">
    <property type="entry name" value="GatC"/>
    <property type="match status" value="1"/>
</dbReference>
<dbReference type="InterPro" id="IPR036113">
    <property type="entry name" value="Asp/Glu-ADT_sf_sub_c"/>
</dbReference>
<evidence type="ECO:0000313" key="3">
    <source>
        <dbReference type="Proteomes" id="UP000010816"/>
    </source>
</evidence>
<keyword evidence="1" id="KW-0067">ATP-binding</keyword>
<comment type="function">
    <text evidence="1">Allows the formation of correctly charged Asn-tRNA(Asn) or Gln-tRNA(Gln) through the transamidation of misacylated Asp-tRNA(Asn) or Glu-tRNA(Gln) in organisms which lack either or both of asparaginyl-tRNA or glutaminyl-tRNA synthetases. The reaction takes place in the presence of glutamine and ATP through an activated phospho-Asp-tRNA(Asn) or phospho-Glu-tRNA(Gln).</text>
</comment>
<sequence length="95" mass="10550">MSFAPSDVAKIAHLARLAVADDEAQRYATDLSKILDLVAQMEATNTHSVLPMAHPLRMTQRLRPDEPGEPDQRALFQEIAPLTEDGLYLVPKVIE</sequence>
<dbReference type="PANTHER" id="PTHR15004">
    <property type="entry name" value="GLUTAMYL-TRNA(GLN) AMIDOTRANSFERASE SUBUNIT C, MITOCHONDRIAL"/>
    <property type="match status" value="1"/>
</dbReference>
<keyword evidence="1" id="KW-0436">Ligase</keyword>
<dbReference type="GO" id="GO:0006412">
    <property type="term" value="P:translation"/>
    <property type="evidence" value="ECO:0007669"/>
    <property type="project" value="UniProtKB-UniRule"/>
</dbReference>
<dbReference type="STRING" id="765912.Thimo_2785"/>
<keyword evidence="2" id="KW-0808">Transferase</keyword>
<dbReference type="RefSeq" id="WP_015281625.1">
    <property type="nucleotide sequence ID" value="NC_019940.1"/>
</dbReference>
<dbReference type="Gene3D" id="1.10.20.60">
    <property type="entry name" value="Glu-tRNAGln amidotransferase C subunit, N-terminal domain"/>
    <property type="match status" value="1"/>
</dbReference>
<dbReference type="GO" id="GO:0050566">
    <property type="term" value="F:asparaginyl-tRNA synthase (glutamine-hydrolyzing) activity"/>
    <property type="evidence" value="ECO:0007669"/>
    <property type="project" value="RHEA"/>
</dbReference>
<dbReference type="SUPFAM" id="SSF141000">
    <property type="entry name" value="Glu-tRNAGln amidotransferase C subunit"/>
    <property type="match status" value="1"/>
</dbReference>
<dbReference type="EMBL" id="CP003051">
    <property type="protein sequence ID" value="AGA91493.1"/>
    <property type="molecule type" value="Genomic_DNA"/>
</dbReference>
<keyword evidence="1" id="KW-0547">Nucleotide-binding</keyword>
<comment type="similarity">
    <text evidence="1">Belongs to the GatC family.</text>
</comment>
<keyword evidence="1" id="KW-0648">Protein biosynthesis</keyword>
<dbReference type="GO" id="GO:0070681">
    <property type="term" value="P:glutaminyl-tRNAGln biosynthesis via transamidation"/>
    <property type="evidence" value="ECO:0007669"/>
    <property type="project" value="TreeGrafter"/>
</dbReference>
<dbReference type="AlphaFoldDB" id="L0GXM0"/>
<comment type="catalytic activity">
    <reaction evidence="1">
        <text>L-glutamyl-tRNA(Gln) + L-glutamine + ATP + H2O = L-glutaminyl-tRNA(Gln) + L-glutamate + ADP + phosphate + H(+)</text>
        <dbReference type="Rhea" id="RHEA:17521"/>
        <dbReference type="Rhea" id="RHEA-COMP:9681"/>
        <dbReference type="Rhea" id="RHEA-COMP:9684"/>
        <dbReference type="ChEBI" id="CHEBI:15377"/>
        <dbReference type="ChEBI" id="CHEBI:15378"/>
        <dbReference type="ChEBI" id="CHEBI:29985"/>
        <dbReference type="ChEBI" id="CHEBI:30616"/>
        <dbReference type="ChEBI" id="CHEBI:43474"/>
        <dbReference type="ChEBI" id="CHEBI:58359"/>
        <dbReference type="ChEBI" id="CHEBI:78520"/>
        <dbReference type="ChEBI" id="CHEBI:78521"/>
        <dbReference type="ChEBI" id="CHEBI:456216"/>
    </reaction>
</comment>
<dbReference type="HOGENOM" id="CLU_105899_2_2_6"/>
<comment type="subunit">
    <text evidence="1">Heterotrimer of A, B and C subunits.</text>
</comment>
<proteinExistence type="inferred from homology"/>
<name>L0GXM0_9GAMM</name>
<dbReference type="GO" id="GO:0016740">
    <property type="term" value="F:transferase activity"/>
    <property type="evidence" value="ECO:0007669"/>
    <property type="project" value="UniProtKB-KW"/>
</dbReference>
<protein>
    <recommendedName>
        <fullName evidence="1">Aspartyl/glutamyl-tRNA(Asn/Gln) amidotransferase subunit C</fullName>
        <shortName evidence="1">Asp/Glu-ADT subunit C</shortName>
        <ecNumber evidence="1">6.3.5.-</ecNumber>
    </recommendedName>
</protein>
<dbReference type="GO" id="GO:0005524">
    <property type="term" value="F:ATP binding"/>
    <property type="evidence" value="ECO:0007669"/>
    <property type="project" value="UniProtKB-KW"/>
</dbReference>
<dbReference type="PANTHER" id="PTHR15004:SF0">
    <property type="entry name" value="GLUTAMYL-TRNA(GLN) AMIDOTRANSFERASE SUBUNIT C, MITOCHONDRIAL"/>
    <property type="match status" value="1"/>
</dbReference>
<dbReference type="GO" id="GO:0006450">
    <property type="term" value="P:regulation of translational fidelity"/>
    <property type="evidence" value="ECO:0007669"/>
    <property type="project" value="InterPro"/>
</dbReference>
<accession>L0GXM0</accession>
<organism evidence="2 3">
    <name type="scientific">Thioflavicoccus mobilis 8321</name>
    <dbReference type="NCBI Taxonomy" id="765912"/>
    <lineage>
        <taxon>Bacteria</taxon>
        <taxon>Pseudomonadati</taxon>
        <taxon>Pseudomonadota</taxon>
        <taxon>Gammaproteobacteria</taxon>
        <taxon>Chromatiales</taxon>
        <taxon>Chromatiaceae</taxon>
        <taxon>Thioflavicoccus</taxon>
    </lineage>
</organism>
<evidence type="ECO:0000256" key="1">
    <source>
        <dbReference type="HAMAP-Rule" id="MF_00122"/>
    </source>
</evidence>
<dbReference type="OrthoDB" id="9794326at2"/>
<reference evidence="2 3" key="1">
    <citation type="submission" date="2011-09" db="EMBL/GenBank/DDBJ databases">
        <title>Complete sequence of chromosome of Thioflavicoccus mobilis 8321.</title>
        <authorList>
            <consortium name="US DOE Joint Genome Institute"/>
            <person name="Lucas S."/>
            <person name="Han J."/>
            <person name="Lapidus A."/>
            <person name="Cheng J.-F."/>
            <person name="Goodwin L."/>
            <person name="Pitluck S."/>
            <person name="Peters L."/>
            <person name="Ovchinnikova G."/>
            <person name="Lu M."/>
            <person name="Detter J.C."/>
            <person name="Han C."/>
            <person name="Tapia R."/>
            <person name="Land M."/>
            <person name="Hauser L."/>
            <person name="Kyrpides N."/>
            <person name="Ivanova N."/>
            <person name="Pagani I."/>
            <person name="Vogl K."/>
            <person name="Liu Z."/>
            <person name="Imhoff J."/>
            <person name="Thiel V."/>
            <person name="Frigaard N.-U."/>
            <person name="Bryant D."/>
            <person name="Woyke T."/>
        </authorList>
    </citation>
    <scope>NUCLEOTIDE SEQUENCE [LARGE SCALE GENOMIC DNA]</scope>
    <source>
        <strain evidence="2 3">8321</strain>
    </source>
</reference>
<dbReference type="KEGG" id="tmb:Thimo_2785"/>
<comment type="catalytic activity">
    <reaction evidence="1">
        <text>L-aspartyl-tRNA(Asn) + L-glutamine + ATP + H2O = L-asparaginyl-tRNA(Asn) + L-glutamate + ADP + phosphate + 2 H(+)</text>
        <dbReference type="Rhea" id="RHEA:14513"/>
        <dbReference type="Rhea" id="RHEA-COMP:9674"/>
        <dbReference type="Rhea" id="RHEA-COMP:9677"/>
        <dbReference type="ChEBI" id="CHEBI:15377"/>
        <dbReference type="ChEBI" id="CHEBI:15378"/>
        <dbReference type="ChEBI" id="CHEBI:29985"/>
        <dbReference type="ChEBI" id="CHEBI:30616"/>
        <dbReference type="ChEBI" id="CHEBI:43474"/>
        <dbReference type="ChEBI" id="CHEBI:58359"/>
        <dbReference type="ChEBI" id="CHEBI:78515"/>
        <dbReference type="ChEBI" id="CHEBI:78516"/>
        <dbReference type="ChEBI" id="CHEBI:456216"/>
    </reaction>
</comment>
<keyword evidence="3" id="KW-1185">Reference proteome</keyword>
<dbReference type="PATRIC" id="fig|765912.4.peg.2729"/>
<dbReference type="GO" id="GO:0050567">
    <property type="term" value="F:glutaminyl-tRNA synthase (glutamine-hydrolyzing) activity"/>
    <property type="evidence" value="ECO:0007669"/>
    <property type="project" value="UniProtKB-UniRule"/>
</dbReference>